<comment type="caution">
    <text evidence="1">The sequence shown here is derived from an EMBL/GenBank/DDBJ whole genome shotgun (WGS) entry which is preliminary data.</text>
</comment>
<evidence type="ECO:0000313" key="2">
    <source>
        <dbReference type="Proteomes" id="UP000475862"/>
    </source>
</evidence>
<dbReference type="Proteomes" id="UP000475862">
    <property type="component" value="Unassembled WGS sequence"/>
</dbReference>
<dbReference type="AlphaFoldDB" id="A0A6G0TKC3"/>
<organism evidence="1 2">
    <name type="scientific">Aphis glycines</name>
    <name type="common">Soybean aphid</name>
    <dbReference type="NCBI Taxonomy" id="307491"/>
    <lineage>
        <taxon>Eukaryota</taxon>
        <taxon>Metazoa</taxon>
        <taxon>Ecdysozoa</taxon>
        <taxon>Arthropoda</taxon>
        <taxon>Hexapoda</taxon>
        <taxon>Insecta</taxon>
        <taxon>Pterygota</taxon>
        <taxon>Neoptera</taxon>
        <taxon>Paraneoptera</taxon>
        <taxon>Hemiptera</taxon>
        <taxon>Sternorrhyncha</taxon>
        <taxon>Aphidomorpha</taxon>
        <taxon>Aphidoidea</taxon>
        <taxon>Aphididae</taxon>
        <taxon>Aphidini</taxon>
        <taxon>Aphis</taxon>
        <taxon>Aphis</taxon>
    </lineage>
</organism>
<name>A0A6G0TKC3_APHGL</name>
<sequence length="228" mass="26351">MSSMVLCLKVELSPTLEFLIDRMFEILYIKSQHRKLKLLKKNLLPKGLTNMGLLRRHSIPMSCLRLTHTHDITNVITYLNIRISIKDCDPTYTFNNWSIHSNIKTNSTLLKLVNENLLYRTCKTETTHAVYHFTILSVTCETVKIICNLLGLTGIRLQLKNRLSKVTGQRSIRLGMIINIKNCNFVSQTNKRKTPNNILCSNSLLKVKIYFDVTQFFNGKLLSCKEMQ</sequence>
<keyword evidence="2" id="KW-1185">Reference proteome</keyword>
<proteinExistence type="predicted"/>
<gene>
    <name evidence="1" type="ORF">AGLY_008914</name>
</gene>
<reference evidence="1 2" key="1">
    <citation type="submission" date="2019-08" db="EMBL/GenBank/DDBJ databases">
        <title>The genome of the soybean aphid Biotype 1, its phylome, world population structure and adaptation to the North American continent.</title>
        <authorList>
            <person name="Giordano R."/>
            <person name="Donthu R.K."/>
            <person name="Hernandez A.G."/>
            <person name="Wright C.L."/>
            <person name="Zimin A.V."/>
        </authorList>
    </citation>
    <scope>NUCLEOTIDE SEQUENCE [LARGE SCALE GENOMIC DNA]</scope>
    <source>
        <tissue evidence="1">Whole aphids</tissue>
    </source>
</reference>
<dbReference type="EMBL" id="VYZN01000031">
    <property type="protein sequence ID" value="KAE9533835.1"/>
    <property type="molecule type" value="Genomic_DNA"/>
</dbReference>
<protein>
    <submittedName>
        <fullName evidence="1">Uncharacterized protein</fullName>
    </submittedName>
</protein>
<accession>A0A6G0TKC3</accession>
<evidence type="ECO:0000313" key="1">
    <source>
        <dbReference type="EMBL" id="KAE9533835.1"/>
    </source>
</evidence>